<dbReference type="PIRSF" id="PIRSF029883">
    <property type="entry name" value="KdgF"/>
    <property type="match status" value="1"/>
</dbReference>
<reference evidence="2 3" key="1">
    <citation type="journal article" date="2017" name="BMC Genomics">
        <title>Genomic analysis of methanogenic archaea reveals a shift towards energy conservation.</title>
        <authorList>
            <person name="Gilmore S.P."/>
            <person name="Henske J.K."/>
            <person name="Sexton J.A."/>
            <person name="Solomon K.V."/>
            <person name="Seppala S."/>
            <person name="Yoo J.I."/>
            <person name="Huyett L.M."/>
            <person name="Pressman A."/>
            <person name="Cogan J.Z."/>
            <person name="Kivenson V."/>
            <person name="Peng X."/>
            <person name="Tan Y."/>
            <person name="Valentine D.L."/>
            <person name="O'Malley M.A."/>
        </authorList>
    </citation>
    <scope>NUCLEOTIDE SEQUENCE [LARGE SCALE GENOMIC DNA]</scope>
    <source>
        <strain evidence="2 3">M.o.H.</strain>
    </source>
</reference>
<dbReference type="InterPro" id="IPR025499">
    <property type="entry name" value="KdgF"/>
</dbReference>
<dbReference type="EMBL" id="LMVM01000001">
    <property type="protein sequence ID" value="PAV05995.1"/>
    <property type="molecule type" value="Genomic_DNA"/>
</dbReference>
<keyword evidence="3" id="KW-1185">Reference proteome</keyword>
<organism evidence="2 3">
    <name type="scientific">Methanobacterium bryantii</name>
    <dbReference type="NCBI Taxonomy" id="2161"/>
    <lineage>
        <taxon>Archaea</taxon>
        <taxon>Methanobacteriati</taxon>
        <taxon>Methanobacteriota</taxon>
        <taxon>Methanomada group</taxon>
        <taxon>Methanobacteria</taxon>
        <taxon>Methanobacteriales</taxon>
        <taxon>Methanobacteriaceae</taxon>
        <taxon>Methanobacterium</taxon>
    </lineage>
</organism>
<evidence type="ECO:0000313" key="2">
    <source>
        <dbReference type="EMBL" id="PAV05995.1"/>
    </source>
</evidence>
<name>A0A2A2H9E7_METBR</name>
<dbReference type="Gene3D" id="2.60.120.10">
    <property type="entry name" value="Jelly Rolls"/>
    <property type="match status" value="1"/>
</dbReference>
<dbReference type="PANTHER" id="PTHR40112:SF1">
    <property type="entry name" value="H2HPP ISOMERASE"/>
    <property type="match status" value="1"/>
</dbReference>
<comment type="caution">
    <text evidence="2">The sequence shown here is derived from an EMBL/GenBank/DDBJ whole genome shotgun (WGS) entry which is preliminary data.</text>
</comment>
<dbReference type="CDD" id="cd02238">
    <property type="entry name" value="cupin_KdgF"/>
    <property type="match status" value="1"/>
</dbReference>
<dbReference type="InterPro" id="IPR013096">
    <property type="entry name" value="Cupin_2"/>
</dbReference>
<accession>A0A2A2H9E7</accession>
<dbReference type="SUPFAM" id="SSF51182">
    <property type="entry name" value="RmlC-like cupins"/>
    <property type="match status" value="1"/>
</dbReference>
<dbReference type="Pfam" id="PF07883">
    <property type="entry name" value="Cupin_2"/>
    <property type="match status" value="1"/>
</dbReference>
<dbReference type="InterPro" id="IPR011051">
    <property type="entry name" value="RmlC_Cupin_sf"/>
</dbReference>
<proteinExistence type="predicted"/>
<evidence type="ECO:0000259" key="1">
    <source>
        <dbReference type="Pfam" id="PF07883"/>
    </source>
</evidence>
<dbReference type="Proteomes" id="UP000217784">
    <property type="component" value="Unassembled WGS sequence"/>
</dbReference>
<dbReference type="PANTHER" id="PTHR40112">
    <property type="entry name" value="H2HPP ISOMERASE"/>
    <property type="match status" value="1"/>
</dbReference>
<gene>
    <name evidence="2" type="ORF">ASJ80_14195</name>
</gene>
<evidence type="ECO:0000313" key="3">
    <source>
        <dbReference type="Proteomes" id="UP000217784"/>
    </source>
</evidence>
<dbReference type="InterPro" id="IPR014710">
    <property type="entry name" value="RmlC-like_jellyroll"/>
</dbReference>
<dbReference type="OrthoDB" id="114121at2157"/>
<sequence length="112" mass="12379">MSTYKVGKTGKDGYINVFDGIKRKTLVYGDNTLLTEFKLEKGKILPAHSHPEEQTGYLVSGHIILIINGERHDIKPGDSWAIPGDAVHGAETIEDSVAVEIFSPVREDYIPE</sequence>
<dbReference type="InterPro" id="IPR052535">
    <property type="entry name" value="Bacilysin_H2HPP_isomerase"/>
</dbReference>
<protein>
    <submittedName>
        <fullName evidence="2">Cupin</fullName>
    </submittedName>
</protein>
<dbReference type="RefSeq" id="WP_069583447.1">
    <property type="nucleotide sequence ID" value="NZ_LMVM01000001.1"/>
</dbReference>
<feature type="domain" description="Cupin type-2" evidence="1">
    <location>
        <begin position="37"/>
        <end position="99"/>
    </location>
</feature>
<dbReference type="AlphaFoldDB" id="A0A2A2H9E7"/>